<reference evidence="9" key="1">
    <citation type="submission" date="2021-11" db="EMBL/GenBank/DDBJ databases">
        <title>Legionella maioricencis sp. nov., a new species isolated from hot water samples in Mallorca.</title>
        <authorList>
            <person name="Crespi S."/>
            <person name="Drasar V."/>
            <person name="Salva-Serra F."/>
            <person name="Jaen-Luchoro D."/>
            <person name="Pineiro-Iglesias B."/>
            <person name="Aliaga F."/>
            <person name="Fernandez-Juarez V."/>
            <person name="Coll G."/>
            <person name="Moore E.R.B."/>
            <person name="Bennasar-Figueras A."/>
        </authorList>
    </citation>
    <scope>NUCLEOTIDE SEQUENCE</scope>
    <source>
        <strain evidence="9">HCPI-6</strain>
    </source>
</reference>
<name>A0A9X2I9P5_9GAMM</name>
<sequence>MSTVEQRMPKGIMFLYLIQMFSTFSFAVLYSSLSLYITNQLGLSNHLSNSIVGLFLAFNFVLHLFGGLIGGNWLSNRFLFLLTTILQTFGILCLVFPETTSLYLGLSLFLIGCGLNTTCYNTILTQRFSSSDPRRDKAFFISYSTMNIGFWAGFICSGFYDASNHYEEIFYACIATNIITTLLVTYCWKNINDINTNLALNSAQKQRIKGIGGVLFIVLLIPVLNICFKLPDFSNGLVITISMLMFFVILFIRNNQKILANRQKITAFLILTITSTVFWMIYYTGPMGVTLFIKNNVDKQLLGFDIPTQWILNINSFVIIIGSPLLALLISKLQNKGYTFSVSTQFIWAFFLLTVSFISLSCGIHFANETGYTAFNWIVLHFVTQAIAELFIGPVGYAMIGRIAPSHLQGLLMGSWMLVSGVSASLSHYFSNSMIKSESSNPLLSNSDYYYVFNELAVWALAGALFLYLIAGKLRLFMNEASDKNDSASPELLHQ</sequence>
<dbReference type="InterPro" id="IPR000109">
    <property type="entry name" value="POT_fam"/>
</dbReference>
<evidence type="ECO:0000313" key="9">
    <source>
        <dbReference type="EMBL" id="MCL9682896.1"/>
    </source>
</evidence>
<keyword evidence="2" id="KW-0813">Transport</keyword>
<feature type="transmembrane region" description="Helical" evidence="8">
    <location>
        <begin position="450"/>
        <end position="471"/>
    </location>
</feature>
<dbReference type="GO" id="GO:1904680">
    <property type="term" value="F:peptide transmembrane transporter activity"/>
    <property type="evidence" value="ECO:0007669"/>
    <property type="project" value="InterPro"/>
</dbReference>
<dbReference type="InterPro" id="IPR005279">
    <property type="entry name" value="Dipep/tripep_permease"/>
</dbReference>
<feature type="transmembrane region" description="Helical" evidence="8">
    <location>
        <begin position="145"/>
        <end position="163"/>
    </location>
</feature>
<evidence type="ECO:0000256" key="7">
    <source>
        <dbReference type="ARBA" id="ARBA00023136"/>
    </source>
</evidence>
<proteinExistence type="predicted"/>
<comment type="subcellular location">
    <subcellularLocation>
        <location evidence="1">Cell membrane</location>
        <topology evidence="1">Multi-pass membrane protein</topology>
    </subcellularLocation>
</comment>
<keyword evidence="5" id="KW-0653">Protein transport</keyword>
<dbReference type="AlphaFoldDB" id="A0A9X2I9P5"/>
<feature type="transmembrane region" description="Helical" evidence="8">
    <location>
        <begin position="378"/>
        <end position="399"/>
    </location>
</feature>
<evidence type="ECO:0000256" key="8">
    <source>
        <dbReference type="SAM" id="Phobius"/>
    </source>
</evidence>
<accession>A0A9X2I9P5</accession>
<feature type="transmembrane region" description="Helical" evidence="8">
    <location>
        <begin position="342"/>
        <end position="366"/>
    </location>
</feature>
<gene>
    <name evidence="9" type="ORF">LOX96_02205</name>
</gene>
<feature type="transmembrane region" description="Helical" evidence="8">
    <location>
        <begin position="411"/>
        <end position="430"/>
    </location>
</feature>
<dbReference type="SUPFAM" id="SSF103473">
    <property type="entry name" value="MFS general substrate transporter"/>
    <property type="match status" value="1"/>
</dbReference>
<keyword evidence="3" id="KW-1003">Cell membrane</keyword>
<dbReference type="GO" id="GO:0005886">
    <property type="term" value="C:plasma membrane"/>
    <property type="evidence" value="ECO:0007669"/>
    <property type="project" value="UniProtKB-SubCell"/>
</dbReference>
<feature type="transmembrane region" description="Helical" evidence="8">
    <location>
        <begin position="234"/>
        <end position="253"/>
    </location>
</feature>
<dbReference type="RefSeq" id="WP_250420713.1">
    <property type="nucleotide sequence ID" value="NZ_JAJKBJ010000001.1"/>
</dbReference>
<protein>
    <submittedName>
        <fullName evidence="9">Oligopeptide:H+ symporter</fullName>
    </submittedName>
</protein>
<dbReference type="Proteomes" id="UP001139721">
    <property type="component" value="Unassembled WGS sequence"/>
</dbReference>
<keyword evidence="10" id="KW-1185">Reference proteome</keyword>
<comment type="caution">
    <text evidence="9">The sequence shown here is derived from an EMBL/GenBank/DDBJ whole genome shotgun (WGS) entry which is preliminary data.</text>
</comment>
<feature type="transmembrane region" description="Helical" evidence="8">
    <location>
        <begin position="78"/>
        <end position="97"/>
    </location>
</feature>
<evidence type="ECO:0000256" key="1">
    <source>
        <dbReference type="ARBA" id="ARBA00004651"/>
    </source>
</evidence>
<feature type="transmembrane region" description="Helical" evidence="8">
    <location>
        <begin position="265"/>
        <end position="282"/>
    </location>
</feature>
<evidence type="ECO:0000256" key="2">
    <source>
        <dbReference type="ARBA" id="ARBA00022448"/>
    </source>
</evidence>
<organism evidence="9 10">
    <name type="scientific">Legionella maioricensis</name>
    <dbReference type="NCBI Taxonomy" id="2896528"/>
    <lineage>
        <taxon>Bacteria</taxon>
        <taxon>Pseudomonadati</taxon>
        <taxon>Pseudomonadota</taxon>
        <taxon>Gammaproteobacteria</taxon>
        <taxon>Legionellales</taxon>
        <taxon>Legionellaceae</taxon>
        <taxon>Legionella</taxon>
    </lineage>
</organism>
<dbReference type="NCBIfam" id="TIGR00924">
    <property type="entry name" value="yjdL_sub1_fam"/>
    <property type="match status" value="1"/>
</dbReference>
<dbReference type="GO" id="GO:0015833">
    <property type="term" value="P:peptide transport"/>
    <property type="evidence" value="ECO:0007669"/>
    <property type="project" value="UniProtKB-KW"/>
</dbReference>
<feature type="transmembrane region" description="Helical" evidence="8">
    <location>
        <begin position="103"/>
        <end position="124"/>
    </location>
</feature>
<keyword evidence="5" id="KW-0571">Peptide transport</keyword>
<evidence type="ECO:0000256" key="4">
    <source>
        <dbReference type="ARBA" id="ARBA00022692"/>
    </source>
</evidence>
<feature type="transmembrane region" description="Helical" evidence="8">
    <location>
        <begin position="12"/>
        <end position="31"/>
    </location>
</feature>
<evidence type="ECO:0000256" key="3">
    <source>
        <dbReference type="ARBA" id="ARBA00022475"/>
    </source>
</evidence>
<keyword evidence="6 8" id="KW-1133">Transmembrane helix</keyword>
<dbReference type="PANTHER" id="PTHR23517">
    <property type="entry name" value="RESISTANCE PROTEIN MDTM, PUTATIVE-RELATED-RELATED"/>
    <property type="match status" value="1"/>
</dbReference>
<evidence type="ECO:0000313" key="10">
    <source>
        <dbReference type="Proteomes" id="UP001139721"/>
    </source>
</evidence>
<keyword evidence="4 8" id="KW-0812">Transmembrane</keyword>
<feature type="transmembrane region" description="Helical" evidence="8">
    <location>
        <begin position="169"/>
        <end position="188"/>
    </location>
</feature>
<dbReference type="InterPro" id="IPR050171">
    <property type="entry name" value="MFS_Transporters"/>
</dbReference>
<evidence type="ECO:0000256" key="5">
    <source>
        <dbReference type="ARBA" id="ARBA00022856"/>
    </source>
</evidence>
<dbReference type="Gene3D" id="1.20.1250.20">
    <property type="entry name" value="MFS general substrate transporter like domains"/>
    <property type="match status" value="1"/>
</dbReference>
<evidence type="ECO:0000256" key="6">
    <source>
        <dbReference type="ARBA" id="ARBA00022989"/>
    </source>
</evidence>
<dbReference type="EMBL" id="JAJKBJ010000001">
    <property type="protein sequence ID" value="MCL9682896.1"/>
    <property type="molecule type" value="Genomic_DNA"/>
</dbReference>
<dbReference type="Pfam" id="PF00854">
    <property type="entry name" value="PTR2"/>
    <property type="match status" value="1"/>
</dbReference>
<feature type="transmembrane region" description="Helical" evidence="8">
    <location>
        <begin position="310"/>
        <end position="330"/>
    </location>
</feature>
<dbReference type="PANTHER" id="PTHR23517:SF15">
    <property type="entry name" value="PROTON-DEPENDENT OLIGOPEPTIDE FAMILY TRANSPORT PROTEIN"/>
    <property type="match status" value="1"/>
</dbReference>
<feature type="transmembrane region" description="Helical" evidence="8">
    <location>
        <begin position="208"/>
        <end position="228"/>
    </location>
</feature>
<keyword evidence="7 8" id="KW-0472">Membrane</keyword>
<feature type="transmembrane region" description="Helical" evidence="8">
    <location>
        <begin position="51"/>
        <end position="71"/>
    </location>
</feature>
<dbReference type="InterPro" id="IPR036259">
    <property type="entry name" value="MFS_trans_sf"/>
</dbReference>